<evidence type="ECO:0000313" key="3">
    <source>
        <dbReference type="EMBL" id="EAU69859.1"/>
    </source>
</evidence>
<dbReference type="PATRIC" id="fig|378806.16.peg.9375"/>
<name>Q09DT3_STIAD</name>
<dbReference type="Pfam" id="PF13411">
    <property type="entry name" value="MerR_1"/>
    <property type="match status" value="1"/>
</dbReference>
<protein>
    <submittedName>
        <fullName evidence="3">Transcriptional regulator, MerR family</fullName>
    </submittedName>
</protein>
<comment type="caution">
    <text evidence="3">The sequence shown here is derived from an EMBL/GenBank/DDBJ whole genome shotgun (WGS) entry which is preliminary data.</text>
</comment>
<sequence length="175" mass="18915">MTLRLSSLTVCFVSTTKAQSEWKLAELAAAVGVSPRTVRYYVQRGLLPAPPFRGPDTVYGEEHLVRLKAIRVLQARFLPLDAIQAELARLSPEALRGLAEAELPTALLPPPVPPEPVLPPAVSIPGPSGGQAAAKGYQRWELAPGLELHLSNSADEKTRALAERMRALIEQAEGR</sequence>
<dbReference type="PANTHER" id="PTHR30204">
    <property type="entry name" value="REDOX-CYCLING DRUG-SENSING TRANSCRIPTIONAL ACTIVATOR SOXR"/>
    <property type="match status" value="1"/>
</dbReference>
<dbReference type="Proteomes" id="UP000032702">
    <property type="component" value="Unassembled WGS sequence"/>
</dbReference>
<proteinExistence type="predicted"/>
<reference evidence="3 4" key="1">
    <citation type="submission" date="2006-04" db="EMBL/GenBank/DDBJ databases">
        <authorList>
            <person name="Nierman W.C."/>
        </authorList>
    </citation>
    <scope>NUCLEOTIDE SEQUENCE [LARGE SCALE GENOMIC DNA]</scope>
    <source>
        <strain evidence="3 4">DW4/3-1</strain>
    </source>
</reference>
<dbReference type="GO" id="GO:0003677">
    <property type="term" value="F:DNA binding"/>
    <property type="evidence" value="ECO:0007669"/>
    <property type="project" value="UniProtKB-KW"/>
</dbReference>
<dbReference type="SMART" id="SM00422">
    <property type="entry name" value="HTH_MERR"/>
    <property type="match status" value="1"/>
</dbReference>
<dbReference type="GO" id="GO:0003700">
    <property type="term" value="F:DNA-binding transcription factor activity"/>
    <property type="evidence" value="ECO:0007669"/>
    <property type="project" value="InterPro"/>
</dbReference>
<dbReference type="EMBL" id="AAMD01000002">
    <property type="protein sequence ID" value="EAU69859.1"/>
    <property type="molecule type" value="Genomic_DNA"/>
</dbReference>
<dbReference type="PROSITE" id="PS50937">
    <property type="entry name" value="HTH_MERR_2"/>
    <property type="match status" value="1"/>
</dbReference>
<dbReference type="InterPro" id="IPR047057">
    <property type="entry name" value="MerR_fam"/>
</dbReference>
<dbReference type="PANTHER" id="PTHR30204:SF93">
    <property type="entry name" value="HTH MERR-TYPE DOMAIN-CONTAINING PROTEIN"/>
    <property type="match status" value="1"/>
</dbReference>
<dbReference type="CDD" id="cd00592">
    <property type="entry name" value="HTH_MerR-like"/>
    <property type="match status" value="1"/>
</dbReference>
<evidence type="ECO:0000313" key="4">
    <source>
        <dbReference type="Proteomes" id="UP000032702"/>
    </source>
</evidence>
<accession>Q09DT3</accession>
<evidence type="ECO:0000259" key="2">
    <source>
        <dbReference type="PROSITE" id="PS50937"/>
    </source>
</evidence>
<dbReference type="SUPFAM" id="SSF46955">
    <property type="entry name" value="Putative DNA-binding domain"/>
    <property type="match status" value="1"/>
</dbReference>
<dbReference type="AlphaFoldDB" id="Q09DT3"/>
<dbReference type="InterPro" id="IPR009061">
    <property type="entry name" value="DNA-bd_dom_put_sf"/>
</dbReference>
<evidence type="ECO:0000256" key="1">
    <source>
        <dbReference type="ARBA" id="ARBA00023125"/>
    </source>
</evidence>
<dbReference type="InterPro" id="IPR000551">
    <property type="entry name" value="MerR-type_HTH_dom"/>
</dbReference>
<dbReference type="Gene3D" id="1.10.1660.10">
    <property type="match status" value="1"/>
</dbReference>
<gene>
    <name evidence="3" type="ORF">STIAU_5592</name>
</gene>
<dbReference type="PRINTS" id="PR00040">
    <property type="entry name" value="HTHMERR"/>
</dbReference>
<keyword evidence="1" id="KW-0238">DNA-binding</keyword>
<organism evidence="3 4">
    <name type="scientific">Stigmatella aurantiaca (strain DW4/3-1)</name>
    <dbReference type="NCBI Taxonomy" id="378806"/>
    <lineage>
        <taxon>Bacteria</taxon>
        <taxon>Pseudomonadati</taxon>
        <taxon>Myxococcota</taxon>
        <taxon>Myxococcia</taxon>
        <taxon>Myxococcales</taxon>
        <taxon>Cystobacterineae</taxon>
        <taxon>Archangiaceae</taxon>
        <taxon>Stigmatella</taxon>
    </lineage>
</organism>
<feature type="domain" description="HTH merR-type" evidence="2">
    <location>
        <begin position="21"/>
        <end position="89"/>
    </location>
</feature>